<evidence type="ECO:0000313" key="2">
    <source>
        <dbReference type="EMBL" id="KII72312.1"/>
    </source>
</evidence>
<name>A0A0C2NE71_THEKT</name>
<reference evidence="2 3" key="1">
    <citation type="journal article" date="2014" name="Genome Biol. Evol.">
        <title>The genome of the myxosporean Thelohanellus kitauei shows adaptations to nutrient acquisition within its fish host.</title>
        <authorList>
            <person name="Yang Y."/>
            <person name="Xiong J."/>
            <person name="Zhou Z."/>
            <person name="Huo F."/>
            <person name="Miao W."/>
            <person name="Ran C."/>
            <person name="Liu Y."/>
            <person name="Zhang J."/>
            <person name="Feng J."/>
            <person name="Wang M."/>
            <person name="Wang M."/>
            <person name="Wang L."/>
            <person name="Yao B."/>
        </authorList>
    </citation>
    <scope>NUCLEOTIDE SEQUENCE [LARGE SCALE GENOMIC DNA]</scope>
    <source>
        <strain evidence="2">Wuqing</strain>
    </source>
</reference>
<dbReference type="AlphaFoldDB" id="A0A0C2NE71"/>
<proteinExistence type="predicted"/>
<accession>A0A0C2NE71</accession>
<dbReference type="OrthoDB" id="6022263at2759"/>
<dbReference type="Proteomes" id="UP000031668">
    <property type="component" value="Unassembled WGS sequence"/>
</dbReference>
<keyword evidence="1" id="KW-0812">Transmembrane</keyword>
<evidence type="ECO:0000256" key="1">
    <source>
        <dbReference type="SAM" id="Phobius"/>
    </source>
</evidence>
<gene>
    <name evidence="2" type="ORF">RF11_09482</name>
</gene>
<organism evidence="2 3">
    <name type="scientific">Thelohanellus kitauei</name>
    <name type="common">Myxosporean</name>
    <dbReference type="NCBI Taxonomy" id="669202"/>
    <lineage>
        <taxon>Eukaryota</taxon>
        <taxon>Metazoa</taxon>
        <taxon>Cnidaria</taxon>
        <taxon>Myxozoa</taxon>
        <taxon>Myxosporea</taxon>
        <taxon>Bivalvulida</taxon>
        <taxon>Platysporina</taxon>
        <taxon>Myxobolidae</taxon>
        <taxon>Thelohanellus</taxon>
    </lineage>
</organism>
<feature type="transmembrane region" description="Helical" evidence="1">
    <location>
        <begin position="193"/>
        <end position="215"/>
    </location>
</feature>
<keyword evidence="3" id="KW-1185">Reference proteome</keyword>
<dbReference type="EMBL" id="JWZT01001300">
    <property type="protein sequence ID" value="KII72312.1"/>
    <property type="molecule type" value="Genomic_DNA"/>
</dbReference>
<sequence length="250" mass="28505">MFDDNGCKTWYYNNLLRNNDFLATMMSNTLFRFDQVQQHFVVFGFLIIFNLIKCVLSDRSNIHCRDITLFGLVPIQANISKTSFSLVYADGSDGDPINIKLVFDQNSSLPKFISFNNCTKVLESDVSSENETEDFGKYIYIYQTGTNDCTTQFDGVPITCKNFGEKCECEESKTRNIDLQIEEPPKTDINVPALVIGVSIPVLLLVTVTVFSIIYTQKRQSGKYNPRKQELDGALEAMDYLKPPKMEHYV</sequence>
<keyword evidence="1" id="KW-1133">Transmembrane helix</keyword>
<feature type="transmembrane region" description="Helical" evidence="1">
    <location>
        <begin position="36"/>
        <end position="56"/>
    </location>
</feature>
<comment type="caution">
    <text evidence="2">The sequence shown here is derived from an EMBL/GenBank/DDBJ whole genome shotgun (WGS) entry which is preliminary data.</text>
</comment>
<keyword evidence="1" id="KW-0472">Membrane</keyword>
<evidence type="ECO:0000313" key="3">
    <source>
        <dbReference type="Proteomes" id="UP000031668"/>
    </source>
</evidence>
<protein>
    <submittedName>
        <fullName evidence="2">Uncharacterized protein</fullName>
    </submittedName>
</protein>